<keyword evidence="2" id="KW-1185">Reference proteome</keyword>
<comment type="caution">
    <text evidence="1">The sequence shown here is derived from an EMBL/GenBank/DDBJ whole genome shotgun (WGS) entry which is preliminary data.</text>
</comment>
<reference evidence="1 2" key="1">
    <citation type="journal article" date="2019" name="Sci. Rep.">
        <title>Orb-weaving spider Araneus ventricosus genome elucidates the spidroin gene catalogue.</title>
        <authorList>
            <person name="Kono N."/>
            <person name="Nakamura H."/>
            <person name="Ohtoshi R."/>
            <person name="Moran D.A.P."/>
            <person name="Shinohara A."/>
            <person name="Yoshida Y."/>
            <person name="Fujiwara M."/>
            <person name="Mori M."/>
            <person name="Tomita M."/>
            <person name="Arakawa K."/>
        </authorList>
    </citation>
    <scope>NUCLEOTIDE SEQUENCE [LARGE SCALE GENOMIC DNA]</scope>
</reference>
<proteinExistence type="predicted"/>
<evidence type="ECO:0000313" key="1">
    <source>
        <dbReference type="EMBL" id="GBM53488.1"/>
    </source>
</evidence>
<protein>
    <submittedName>
        <fullName evidence="1">Uncharacterized protein</fullName>
    </submittedName>
</protein>
<evidence type="ECO:0000313" key="2">
    <source>
        <dbReference type="Proteomes" id="UP000499080"/>
    </source>
</evidence>
<sequence>MSLGEHVFGSISGAVTFETASCENQCEGYGGRNTLTIVERIGSSILPISHSVYVSEPCLYKGTFSMYTPEIRRTVSALFERGSIIISLESVLSSASSILG</sequence>
<dbReference type="EMBL" id="BGPR01178080">
    <property type="protein sequence ID" value="GBM53488.1"/>
    <property type="molecule type" value="Genomic_DNA"/>
</dbReference>
<dbReference type="AlphaFoldDB" id="A0A4Y2GLY7"/>
<dbReference type="Proteomes" id="UP000499080">
    <property type="component" value="Unassembled WGS sequence"/>
</dbReference>
<gene>
    <name evidence="1" type="ORF">AVEN_213809_1</name>
</gene>
<name>A0A4Y2GLY7_ARAVE</name>
<organism evidence="1 2">
    <name type="scientific">Araneus ventricosus</name>
    <name type="common">Orbweaver spider</name>
    <name type="synonym">Epeira ventricosa</name>
    <dbReference type="NCBI Taxonomy" id="182803"/>
    <lineage>
        <taxon>Eukaryota</taxon>
        <taxon>Metazoa</taxon>
        <taxon>Ecdysozoa</taxon>
        <taxon>Arthropoda</taxon>
        <taxon>Chelicerata</taxon>
        <taxon>Arachnida</taxon>
        <taxon>Araneae</taxon>
        <taxon>Araneomorphae</taxon>
        <taxon>Entelegynae</taxon>
        <taxon>Araneoidea</taxon>
        <taxon>Araneidae</taxon>
        <taxon>Araneus</taxon>
    </lineage>
</organism>
<accession>A0A4Y2GLY7</accession>